<proteinExistence type="predicted"/>
<dbReference type="STRING" id="341454.A0A4S2N3R5"/>
<evidence type="ECO:0000313" key="2">
    <source>
        <dbReference type="EMBL" id="TGZ83781.1"/>
    </source>
</evidence>
<dbReference type="InParanoid" id="A0A4S2N3R5"/>
<dbReference type="Proteomes" id="UP000298138">
    <property type="component" value="Unassembled WGS sequence"/>
</dbReference>
<dbReference type="AlphaFoldDB" id="A0A4S2N3R5"/>
<dbReference type="PANTHER" id="PTHR10622">
    <property type="entry name" value="HET DOMAIN-CONTAINING PROTEIN"/>
    <property type="match status" value="1"/>
</dbReference>
<protein>
    <submittedName>
        <fullName evidence="2">HET-domain-containing protein</fullName>
    </submittedName>
</protein>
<accession>A0A4S2N3R5</accession>
<feature type="domain" description="Heterokaryon incompatibility" evidence="1">
    <location>
        <begin position="23"/>
        <end position="115"/>
    </location>
</feature>
<sequence>MRLFNTKTYELEYFATWAQVPPYAILSHTWSDDEVSDPATEFSAKYPHLQWAVKKEGWKKIEGCCQEAEKYGVHHLWIDTICINKRSSSELTESINSMWAWYRDAKVCLAYLEDVSPPKLSLDETEDRQTSRWFTRGWTLQELIAPKEVFFFYNDWTFIGTRAHLASPIHQLTQVPQNILERRDKLNLNKYSVAERFLWASRRFCTREEDRAYSLLGLMGVVLPVIYGEGYRRACYRLQLEVFKATADQSMFAWRACIRPWEAPEKLIIALARFGEGHADSI</sequence>
<name>A0A4S2N3R5_9PEZI</name>
<organism evidence="2 3">
    <name type="scientific">Ascodesmis nigricans</name>
    <dbReference type="NCBI Taxonomy" id="341454"/>
    <lineage>
        <taxon>Eukaryota</taxon>
        <taxon>Fungi</taxon>
        <taxon>Dikarya</taxon>
        <taxon>Ascomycota</taxon>
        <taxon>Pezizomycotina</taxon>
        <taxon>Pezizomycetes</taxon>
        <taxon>Pezizales</taxon>
        <taxon>Ascodesmidaceae</taxon>
        <taxon>Ascodesmis</taxon>
    </lineage>
</organism>
<keyword evidence="3" id="KW-1185">Reference proteome</keyword>
<dbReference type="InterPro" id="IPR010730">
    <property type="entry name" value="HET"/>
</dbReference>
<dbReference type="OrthoDB" id="20872at2759"/>
<dbReference type="EMBL" id="ML220113">
    <property type="protein sequence ID" value="TGZ83781.1"/>
    <property type="molecule type" value="Genomic_DNA"/>
</dbReference>
<evidence type="ECO:0000313" key="3">
    <source>
        <dbReference type="Proteomes" id="UP000298138"/>
    </source>
</evidence>
<dbReference type="Pfam" id="PF06985">
    <property type="entry name" value="HET"/>
    <property type="match status" value="1"/>
</dbReference>
<evidence type="ECO:0000259" key="1">
    <source>
        <dbReference type="Pfam" id="PF06985"/>
    </source>
</evidence>
<dbReference type="PANTHER" id="PTHR10622:SF10">
    <property type="entry name" value="HET DOMAIN-CONTAINING PROTEIN"/>
    <property type="match status" value="1"/>
</dbReference>
<gene>
    <name evidence="2" type="ORF">EX30DRAFT_303198</name>
</gene>
<reference evidence="2 3" key="1">
    <citation type="submission" date="2019-04" db="EMBL/GenBank/DDBJ databases">
        <title>Comparative genomics and transcriptomics to analyze fruiting body development in filamentous ascomycetes.</title>
        <authorList>
            <consortium name="DOE Joint Genome Institute"/>
            <person name="Lutkenhaus R."/>
            <person name="Traeger S."/>
            <person name="Breuer J."/>
            <person name="Kuo A."/>
            <person name="Lipzen A."/>
            <person name="Pangilinan J."/>
            <person name="Dilworth D."/>
            <person name="Sandor L."/>
            <person name="Poggeler S."/>
            <person name="Barry K."/>
            <person name="Grigoriev I.V."/>
            <person name="Nowrousian M."/>
        </authorList>
    </citation>
    <scope>NUCLEOTIDE SEQUENCE [LARGE SCALE GENOMIC DNA]</scope>
    <source>
        <strain evidence="2 3">CBS 389.68</strain>
    </source>
</reference>